<dbReference type="Pfam" id="PF03073">
    <property type="entry name" value="TspO_MBR"/>
    <property type="match status" value="1"/>
</dbReference>
<accession>A0ABR3GTI4</accession>
<comment type="subcellular location">
    <subcellularLocation>
        <location evidence="1">Membrane</location>
        <topology evidence="1">Multi-pass membrane protein</topology>
    </subcellularLocation>
</comment>
<keyword evidence="5 6" id="KW-0472">Membrane</keyword>
<evidence type="ECO:0000256" key="1">
    <source>
        <dbReference type="ARBA" id="ARBA00004141"/>
    </source>
</evidence>
<feature type="transmembrane region" description="Helical" evidence="6">
    <location>
        <begin position="92"/>
        <end position="113"/>
    </location>
</feature>
<gene>
    <name evidence="7" type="ORF">Q9L58_001684</name>
</gene>
<dbReference type="EMBL" id="JBBBZM010000013">
    <property type="protein sequence ID" value="KAL0639225.1"/>
    <property type="molecule type" value="Genomic_DNA"/>
</dbReference>
<evidence type="ECO:0000256" key="2">
    <source>
        <dbReference type="ARBA" id="ARBA00007524"/>
    </source>
</evidence>
<evidence type="ECO:0000256" key="4">
    <source>
        <dbReference type="ARBA" id="ARBA00022989"/>
    </source>
</evidence>
<organism evidence="7 8">
    <name type="scientific">Discina gigas</name>
    <dbReference type="NCBI Taxonomy" id="1032678"/>
    <lineage>
        <taxon>Eukaryota</taxon>
        <taxon>Fungi</taxon>
        <taxon>Dikarya</taxon>
        <taxon>Ascomycota</taxon>
        <taxon>Pezizomycotina</taxon>
        <taxon>Pezizomycetes</taxon>
        <taxon>Pezizales</taxon>
        <taxon>Discinaceae</taxon>
        <taxon>Discina</taxon>
    </lineage>
</organism>
<comment type="caution">
    <text evidence="7">The sequence shown here is derived from an EMBL/GenBank/DDBJ whole genome shotgun (WGS) entry which is preliminary data.</text>
</comment>
<feature type="transmembrane region" description="Helical" evidence="6">
    <location>
        <begin position="16"/>
        <end position="38"/>
    </location>
</feature>
<evidence type="ECO:0000313" key="7">
    <source>
        <dbReference type="EMBL" id="KAL0639225.1"/>
    </source>
</evidence>
<keyword evidence="4 6" id="KW-1133">Transmembrane helix</keyword>
<dbReference type="PANTHER" id="PTHR10057">
    <property type="entry name" value="PERIPHERAL-TYPE BENZODIAZEPINE RECEPTOR"/>
    <property type="match status" value="1"/>
</dbReference>
<feature type="transmembrane region" description="Helical" evidence="6">
    <location>
        <begin position="150"/>
        <end position="175"/>
    </location>
</feature>
<dbReference type="InterPro" id="IPR004307">
    <property type="entry name" value="TspO_MBR"/>
</dbReference>
<feature type="transmembrane region" description="Helical" evidence="6">
    <location>
        <begin position="125"/>
        <end position="144"/>
    </location>
</feature>
<evidence type="ECO:0000313" key="8">
    <source>
        <dbReference type="Proteomes" id="UP001447188"/>
    </source>
</evidence>
<keyword evidence="8" id="KW-1185">Reference proteome</keyword>
<keyword evidence="3 6" id="KW-0812">Transmembrane</keyword>
<protein>
    <recommendedName>
        <fullName evidence="9">Translocator protein</fullName>
    </recommendedName>
</protein>
<proteinExistence type="inferred from homology"/>
<sequence length="189" mass="20325">MSAFPFIPSLTLPSQVFASPAIAILVPITLGLAVGLANKPKNTKQVYAAIRQPPLRPPASVFGPVWTILYGTMGYAAYRATTSGLLNPDPEIRSLALAGTTAYTSQLVLNLVWMPLFFGLRKPALALADIVALTANVGSLAMLWGKWDPVAAYLMVPYLMWLGFATYITAGVGVLNNWDISKLEEGKKD</sequence>
<feature type="transmembrane region" description="Helical" evidence="6">
    <location>
        <begin position="59"/>
        <end position="80"/>
    </location>
</feature>
<dbReference type="Gene3D" id="1.20.1260.100">
    <property type="entry name" value="TspO/MBR protein"/>
    <property type="match status" value="1"/>
</dbReference>
<dbReference type="CDD" id="cd15904">
    <property type="entry name" value="TSPO_MBR"/>
    <property type="match status" value="1"/>
</dbReference>
<name>A0ABR3GTI4_9PEZI</name>
<evidence type="ECO:0000256" key="6">
    <source>
        <dbReference type="SAM" id="Phobius"/>
    </source>
</evidence>
<evidence type="ECO:0008006" key="9">
    <source>
        <dbReference type="Google" id="ProtNLM"/>
    </source>
</evidence>
<dbReference type="PIRSF" id="PIRSF005859">
    <property type="entry name" value="PBR"/>
    <property type="match status" value="1"/>
</dbReference>
<evidence type="ECO:0000256" key="5">
    <source>
        <dbReference type="ARBA" id="ARBA00023136"/>
    </source>
</evidence>
<dbReference type="PANTHER" id="PTHR10057:SF0">
    <property type="entry name" value="TRANSLOCATOR PROTEIN"/>
    <property type="match status" value="1"/>
</dbReference>
<dbReference type="Proteomes" id="UP001447188">
    <property type="component" value="Unassembled WGS sequence"/>
</dbReference>
<evidence type="ECO:0000256" key="3">
    <source>
        <dbReference type="ARBA" id="ARBA00022692"/>
    </source>
</evidence>
<comment type="similarity">
    <text evidence="2">Belongs to the TspO/BZRP family.</text>
</comment>
<reference evidence="7 8" key="1">
    <citation type="submission" date="2024-02" db="EMBL/GenBank/DDBJ databases">
        <title>Discinaceae phylogenomics.</title>
        <authorList>
            <person name="Dirks A.C."/>
            <person name="James T.Y."/>
        </authorList>
    </citation>
    <scope>NUCLEOTIDE SEQUENCE [LARGE SCALE GENOMIC DNA]</scope>
    <source>
        <strain evidence="7 8">ACD0624</strain>
    </source>
</reference>
<dbReference type="InterPro" id="IPR038330">
    <property type="entry name" value="TspO/MBR-related_sf"/>
</dbReference>